<dbReference type="InterPro" id="IPR009241">
    <property type="entry name" value="HigB-like"/>
</dbReference>
<dbReference type="EMBL" id="UOFX01000010">
    <property type="protein sequence ID" value="VAX05963.1"/>
    <property type="molecule type" value="Genomic_DNA"/>
</dbReference>
<protein>
    <submittedName>
        <fullName evidence="1">Toxin HigB</fullName>
    </submittedName>
</protein>
<proteinExistence type="predicted"/>
<accession>A0A3B1B207</accession>
<dbReference type="AlphaFoldDB" id="A0A3B1B207"/>
<dbReference type="Pfam" id="PF05973">
    <property type="entry name" value="Gp49"/>
    <property type="match status" value="1"/>
</dbReference>
<name>A0A3B1B207_9ZZZZ</name>
<gene>
    <name evidence="1" type="ORF">MNBD_GAMMA26-645</name>
</gene>
<evidence type="ECO:0000313" key="1">
    <source>
        <dbReference type="EMBL" id="VAX05963.1"/>
    </source>
</evidence>
<organism evidence="1">
    <name type="scientific">hydrothermal vent metagenome</name>
    <dbReference type="NCBI Taxonomy" id="652676"/>
    <lineage>
        <taxon>unclassified sequences</taxon>
        <taxon>metagenomes</taxon>
        <taxon>ecological metagenomes</taxon>
    </lineage>
</organism>
<reference evidence="1" key="1">
    <citation type="submission" date="2018-06" db="EMBL/GenBank/DDBJ databases">
        <authorList>
            <person name="Zhirakovskaya E."/>
        </authorList>
    </citation>
    <scope>NUCLEOTIDE SEQUENCE</scope>
</reference>
<sequence length="111" mass="12932">MNWNIIYYSETLQEEIIALPAGIQARYIHLTRRMRIHGVNLGMPHTKPMKDGLFELRMKSKEDIGRVFYCTLINKQIVMLHCFIKKTQKTPPSDLKLAISRMKEVKANADT</sequence>